<proteinExistence type="inferred from homology"/>
<dbReference type="NCBIfam" id="TIGR00106">
    <property type="entry name" value="MTH1187 family thiamine-binding protein"/>
    <property type="match status" value="1"/>
</dbReference>
<dbReference type="Pfam" id="PF01910">
    <property type="entry name" value="Thiamine_BP"/>
    <property type="match status" value="1"/>
</dbReference>
<name>A0A7C3CKV7_9BACT</name>
<dbReference type="InterPro" id="IPR051614">
    <property type="entry name" value="UPF0045_domain"/>
</dbReference>
<dbReference type="AlphaFoldDB" id="A0A7C3CKV7"/>
<reference evidence="3" key="1">
    <citation type="journal article" date="2020" name="mSystems">
        <title>Genome- and Community-Level Interaction Insights into Carbon Utilization and Element Cycling Functions of Hydrothermarchaeota in Hydrothermal Sediment.</title>
        <authorList>
            <person name="Zhou Z."/>
            <person name="Liu Y."/>
            <person name="Xu W."/>
            <person name="Pan J."/>
            <person name="Luo Z.H."/>
            <person name="Li M."/>
        </authorList>
    </citation>
    <scope>NUCLEOTIDE SEQUENCE [LARGE SCALE GENOMIC DNA]</scope>
    <source>
        <strain evidence="3">HyVt-483</strain>
    </source>
</reference>
<feature type="domain" description="Thiamine-binding protein" evidence="2">
    <location>
        <begin position="4"/>
        <end position="95"/>
    </location>
</feature>
<dbReference type="Gene3D" id="3.30.70.930">
    <property type="match status" value="1"/>
</dbReference>
<evidence type="ECO:0000256" key="1">
    <source>
        <dbReference type="ARBA" id="ARBA00010272"/>
    </source>
</evidence>
<dbReference type="GO" id="GO:0005829">
    <property type="term" value="C:cytosol"/>
    <property type="evidence" value="ECO:0007669"/>
    <property type="project" value="TreeGrafter"/>
</dbReference>
<dbReference type="Proteomes" id="UP000886043">
    <property type="component" value="Unassembled WGS sequence"/>
</dbReference>
<dbReference type="PANTHER" id="PTHR33777">
    <property type="entry name" value="UPF0045 PROTEIN ECM15"/>
    <property type="match status" value="1"/>
</dbReference>
<comment type="caution">
    <text evidence="3">The sequence shown here is derived from an EMBL/GenBank/DDBJ whole genome shotgun (WGS) entry which is preliminary data.</text>
</comment>
<dbReference type="SUPFAM" id="SSF89957">
    <property type="entry name" value="MTH1187/YkoF-like"/>
    <property type="match status" value="1"/>
</dbReference>
<accession>A0A7C3CKV7</accession>
<dbReference type="InterPro" id="IPR002767">
    <property type="entry name" value="Thiamine_BP"/>
</dbReference>
<comment type="similarity">
    <text evidence="1">Belongs to the UPF0045 family.</text>
</comment>
<sequence length="102" mass="11296">MALMEISVVPLGTGTTSVGDYIARIKTLLEEKGLPHRLTDMGTIIEGEVSELLRLAAELHEIPFGAGAKRVFTVIKIDDRRDREVHLGEKVKSVEERLRSEG</sequence>
<protein>
    <submittedName>
        <fullName evidence="3">MTH1187 family thiamine-binding protein</fullName>
    </submittedName>
</protein>
<dbReference type="EMBL" id="DRMH01000029">
    <property type="protein sequence ID" value="HFC97392.1"/>
    <property type="molecule type" value="Genomic_DNA"/>
</dbReference>
<evidence type="ECO:0000259" key="2">
    <source>
        <dbReference type="Pfam" id="PF01910"/>
    </source>
</evidence>
<evidence type="ECO:0000313" key="3">
    <source>
        <dbReference type="EMBL" id="HFC97392.1"/>
    </source>
</evidence>
<organism evidence="3">
    <name type="scientific">Thermosulfurimonas dismutans</name>
    <dbReference type="NCBI Taxonomy" id="999894"/>
    <lineage>
        <taxon>Bacteria</taxon>
        <taxon>Pseudomonadati</taxon>
        <taxon>Thermodesulfobacteriota</taxon>
        <taxon>Thermodesulfobacteria</taxon>
        <taxon>Thermodesulfobacteriales</taxon>
        <taxon>Thermodesulfobacteriaceae</taxon>
        <taxon>Thermosulfurimonas</taxon>
    </lineage>
</organism>
<dbReference type="PANTHER" id="PTHR33777:SF1">
    <property type="entry name" value="UPF0045 PROTEIN ECM15"/>
    <property type="match status" value="1"/>
</dbReference>
<gene>
    <name evidence="3" type="ORF">ENJ40_02885</name>
</gene>
<dbReference type="InterPro" id="IPR029756">
    <property type="entry name" value="MTH1187/YkoF-like"/>
</dbReference>